<evidence type="ECO:0000256" key="2">
    <source>
        <dbReference type="ARBA" id="ARBA00022475"/>
    </source>
</evidence>
<keyword evidence="5 6" id="KW-0472">Membrane</keyword>
<feature type="transmembrane region" description="Helical" evidence="6">
    <location>
        <begin position="154"/>
        <end position="174"/>
    </location>
</feature>
<dbReference type="RefSeq" id="WP_321553863.1">
    <property type="nucleotide sequence ID" value="NZ_JAXIVU010000012.1"/>
</dbReference>
<organism evidence="7 8">
    <name type="scientific">Denitrificimonas halotolerans</name>
    <dbReference type="NCBI Taxonomy" id="3098930"/>
    <lineage>
        <taxon>Bacteria</taxon>
        <taxon>Pseudomonadati</taxon>
        <taxon>Pseudomonadota</taxon>
        <taxon>Gammaproteobacteria</taxon>
        <taxon>Pseudomonadales</taxon>
        <taxon>Pseudomonadaceae</taxon>
        <taxon>Denitrificimonas</taxon>
    </lineage>
</organism>
<keyword evidence="3 6" id="KW-0812">Transmembrane</keyword>
<reference evidence="7 8" key="1">
    <citation type="submission" date="2023-12" db="EMBL/GenBank/DDBJ databases">
        <title>Denitrificimonas halotolerans sp. nov.,a novel species isolated from landfill leachate.</title>
        <authorList>
            <person name="Wang S."/>
        </authorList>
    </citation>
    <scope>NUCLEOTIDE SEQUENCE [LARGE SCALE GENOMIC DNA]</scope>
    <source>
        <strain evidence="7 8">JX-1</strain>
    </source>
</reference>
<name>A0ABU5GU63_9GAMM</name>
<keyword evidence="4 6" id="KW-1133">Transmembrane helix</keyword>
<keyword evidence="2" id="KW-1003">Cell membrane</keyword>
<evidence type="ECO:0000313" key="7">
    <source>
        <dbReference type="EMBL" id="MDY7219781.1"/>
    </source>
</evidence>
<feature type="transmembrane region" description="Helical" evidence="6">
    <location>
        <begin position="71"/>
        <end position="88"/>
    </location>
</feature>
<evidence type="ECO:0000256" key="3">
    <source>
        <dbReference type="ARBA" id="ARBA00022692"/>
    </source>
</evidence>
<sequence>MSVSVLLAYIVAVVVLIATPGPVVALIMNVAARYGVRYALITVLGANLASLVLLTSAALIISGVVALHEYWLNWVSLIGCGFIGWMAFNNLRAELRNKTATARTPDSSLAPKRHSGFFNGFLLGVSNPKDIIFFVAFFPQFIAVTPNLKLSLGVLTLVWMLADFVILMSYALLVRGRLFQRHARKISLLSAVFLLLIASVGALYTLLAWDA</sequence>
<proteinExistence type="predicted"/>
<dbReference type="PANTHER" id="PTHR30086">
    <property type="entry name" value="ARGININE EXPORTER PROTEIN ARGO"/>
    <property type="match status" value="1"/>
</dbReference>
<feature type="transmembrane region" description="Helical" evidence="6">
    <location>
        <begin position="6"/>
        <end position="31"/>
    </location>
</feature>
<protein>
    <submittedName>
        <fullName evidence="7">LysE family translocator</fullName>
    </submittedName>
</protein>
<evidence type="ECO:0000313" key="8">
    <source>
        <dbReference type="Proteomes" id="UP001294570"/>
    </source>
</evidence>
<keyword evidence="8" id="KW-1185">Reference proteome</keyword>
<gene>
    <name evidence="7" type="ORF">TOI97_09440</name>
</gene>
<dbReference type="InterPro" id="IPR001123">
    <property type="entry name" value="LeuE-type"/>
</dbReference>
<comment type="subcellular location">
    <subcellularLocation>
        <location evidence="1">Cell membrane</location>
        <topology evidence="1">Multi-pass membrane protein</topology>
    </subcellularLocation>
</comment>
<accession>A0ABU5GU63</accession>
<dbReference type="EMBL" id="JAXIVU010000012">
    <property type="protein sequence ID" value="MDY7219781.1"/>
    <property type="molecule type" value="Genomic_DNA"/>
</dbReference>
<feature type="transmembrane region" description="Helical" evidence="6">
    <location>
        <begin position="186"/>
        <end position="209"/>
    </location>
</feature>
<comment type="caution">
    <text evidence="7">The sequence shown here is derived from an EMBL/GenBank/DDBJ whole genome shotgun (WGS) entry which is preliminary data.</text>
</comment>
<dbReference type="Pfam" id="PF01810">
    <property type="entry name" value="LysE"/>
    <property type="match status" value="1"/>
</dbReference>
<feature type="transmembrane region" description="Helical" evidence="6">
    <location>
        <begin position="131"/>
        <end position="148"/>
    </location>
</feature>
<evidence type="ECO:0000256" key="5">
    <source>
        <dbReference type="ARBA" id="ARBA00023136"/>
    </source>
</evidence>
<evidence type="ECO:0000256" key="4">
    <source>
        <dbReference type="ARBA" id="ARBA00022989"/>
    </source>
</evidence>
<evidence type="ECO:0000256" key="6">
    <source>
        <dbReference type="SAM" id="Phobius"/>
    </source>
</evidence>
<dbReference type="Proteomes" id="UP001294570">
    <property type="component" value="Unassembled WGS sequence"/>
</dbReference>
<feature type="transmembrane region" description="Helical" evidence="6">
    <location>
        <begin position="38"/>
        <end position="65"/>
    </location>
</feature>
<evidence type="ECO:0000256" key="1">
    <source>
        <dbReference type="ARBA" id="ARBA00004651"/>
    </source>
</evidence>
<dbReference type="PANTHER" id="PTHR30086:SF20">
    <property type="entry name" value="ARGININE EXPORTER PROTEIN ARGO-RELATED"/>
    <property type="match status" value="1"/>
</dbReference>